<evidence type="ECO:0000313" key="3">
    <source>
        <dbReference type="Proteomes" id="UP000016895"/>
    </source>
</evidence>
<name>U4JV13_9VIBR</name>
<reference evidence="2 3" key="1">
    <citation type="journal article" date="2013" name="ISME J.">
        <title>Comparative genomics of pathogenic lineages of Vibrio nigripulchritudo identifies virulence-associated traits.</title>
        <authorList>
            <person name="Goudenege D."/>
            <person name="Labreuche Y."/>
            <person name="Krin E."/>
            <person name="Ansquer D."/>
            <person name="Mangenot S."/>
            <person name="Calteau A."/>
            <person name="Medigue C."/>
            <person name="Mazel D."/>
            <person name="Polz M.F."/>
            <person name="Le Roux F."/>
        </authorList>
    </citation>
    <scope>NUCLEOTIDE SEQUENCE [LARGE SCALE GENOMIC DNA]</scope>
    <source>
        <strain evidence="3">SnF1</strain>
    </source>
</reference>
<evidence type="ECO:0000259" key="1">
    <source>
        <dbReference type="Pfam" id="PF06568"/>
    </source>
</evidence>
<dbReference type="AlphaFoldDB" id="U4JV13"/>
<dbReference type="Proteomes" id="UP000016895">
    <property type="component" value="Chromosome 1"/>
</dbReference>
<keyword evidence="3" id="KW-1185">Reference proteome</keyword>
<dbReference type="OrthoDB" id="5588773at2"/>
<organism evidence="2 3">
    <name type="scientific">Vibrio nigripulchritudo</name>
    <dbReference type="NCBI Taxonomy" id="28173"/>
    <lineage>
        <taxon>Bacteria</taxon>
        <taxon>Pseudomonadati</taxon>
        <taxon>Pseudomonadota</taxon>
        <taxon>Gammaproteobacteria</taxon>
        <taxon>Vibrionales</taxon>
        <taxon>Vibrionaceae</taxon>
        <taxon>Vibrio</taxon>
    </lineage>
</organism>
<accession>U4JV13</accession>
<dbReference type="InterPro" id="IPR009506">
    <property type="entry name" value="YjiS-like"/>
</dbReference>
<proteinExistence type="predicted"/>
<dbReference type="EMBL" id="FO203526">
    <property type="protein sequence ID" value="CCO56700.1"/>
    <property type="molecule type" value="Genomic_DNA"/>
</dbReference>
<sequence>MTTSAIYSARVAVKKPTSLVKKAFSLIKRWFQNYRTRRQLAEIPEHLLDDVGITKEQANKEIRRPFWD</sequence>
<protein>
    <recommendedName>
        <fullName evidence="1">YjiS-like domain-containing protein</fullName>
    </recommendedName>
</protein>
<gene>
    <name evidence="2" type="ORF">VIBNI_A0510</name>
</gene>
<dbReference type="KEGG" id="vni:VIBNI_A0510"/>
<feature type="domain" description="YjiS-like" evidence="1">
    <location>
        <begin position="24"/>
        <end position="58"/>
    </location>
</feature>
<dbReference type="Pfam" id="PF06568">
    <property type="entry name" value="YjiS-like"/>
    <property type="match status" value="1"/>
</dbReference>
<evidence type="ECO:0000313" key="2">
    <source>
        <dbReference type="EMBL" id="CCO56700.1"/>
    </source>
</evidence>
<dbReference type="PATRIC" id="fig|1260221.3.peg.485"/>